<evidence type="ECO:0000256" key="4">
    <source>
        <dbReference type="PROSITE-ProRule" id="PRU00169"/>
    </source>
</evidence>
<dbReference type="RefSeq" id="WP_184866804.1">
    <property type="nucleotide sequence ID" value="NZ_BAAAWY010000009.1"/>
</dbReference>
<evidence type="ECO:0000256" key="2">
    <source>
        <dbReference type="ARBA" id="ARBA00023125"/>
    </source>
</evidence>
<dbReference type="Proteomes" id="UP000585638">
    <property type="component" value="Unassembled WGS sequence"/>
</dbReference>
<sequence>MPVRVVLAEDDAALRAGLRLLLEAGGRVEVVAEVDPGPKLPAVVRAQWPDVVLVSDVSALRGLDGGPPVAVLAASAVDDAVNRAIDLGAQGFLLADAEPESLVRAVLDLAAGGAVFDPRVAAALLPRLRGNAMPDNDLLRGLSTRERQVLDLIAGGRSNAAIATELGLTEATVKSYVSALLGKLGVRNRVQAALILRQMRP</sequence>
<dbReference type="PANTHER" id="PTHR43214">
    <property type="entry name" value="TWO-COMPONENT RESPONSE REGULATOR"/>
    <property type="match status" value="1"/>
</dbReference>
<keyword evidence="1" id="KW-0805">Transcription regulation</keyword>
<dbReference type="PANTHER" id="PTHR43214:SF24">
    <property type="entry name" value="TRANSCRIPTIONAL REGULATORY PROTEIN NARL-RELATED"/>
    <property type="match status" value="1"/>
</dbReference>
<dbReference type="SMART" id="SM00421">
    <property type="entry name" value="HTH_LUXR"/>
    <property type="match status" value="1"/>
</dbReference>
<dbReference type="PROSITE" id="PS50043">
    <property type="entry name" value="HTH_LUXR_2"/>
    <property type="match status" value="1"/>
</dbReference>
<dbReference type="SUPFAM" id="SSF46894">
    <property type="entry name" value="C-terminal effector domain of the bipartite response regulators"/>
    <property type="match status" value="1"/>
</dbReference>
<evidence type="ECO:0000259" key="5">
    <source>
        <dbReference type="PROSITE" id="PS50043"/>
    </source>
</evidence>
<evidence type="ECO:0000313" key="7">
    <source>
        <dbReference type="EMBL" id="MBB5894957.1"/>
    </source>
</evidence>
<name>A0A7W9KM19_9PSEU</name>
<comment type="caution">
    <text evidence="4">Lacks conserved residue(s) required for the propagation of feature annotation.</text>
</comment>
<organism evidence="7 8">
    <name type="scientific">Kutzneria kofuensis</name>
    <dbReference type="NCBI Taxonomy" id="103725"/>
    <lineage>
        <taxon>Bacteria</taxon>
        <taxon>Bacillati</taxon>
        <taxon>Actinomycetota</taxon>
        <taxon>Actinomycetes</taxon>
        <taxon>Pseudonocardiales</taxon>
        <taxon>Pseudonocardiaceae</taxon>
        <taxon>Kutzneria</taxon>
    </lineage>
</organism>
<evidence type="ECO:0000256" key="1">
    <source>
        <dbReference type="ARBA" id="ARBA00023015"/>
    </source>
</evidence>
<evidence type="ECO:0000259" key="6">
    <source>
        <dbReference type="PROSITE" id="PS50110"/>
    </source>
</evidence>
<dbReference type="PROSITE" id="PS00622">
    <property type="entry name" value="HTH_LUXR_1"/>
    <property type="match status" value="1"/>
</dbReference>
<dbReference type="AlphaFoldDB" id="A0A7W9KM19"/>
<keyword evidence="8" id="KW-1185">Reference proteome</keyword>
<dbReference type="InterPro" id="IPR000792">
    <property type="entry name" value="Tscrpt_reg_LuxR_C"/>
</dbReference>
<dbReference type="EMBL" id="JACHIR010000001">
    <property type="protein sequence ID" value="MBB5894957.1"/>
    <property type="molecule type" value="Genomic_DNA"/>
</dbReference>
<dbReference type="SUPFAM" id="SSF52172">
    <property type="entry name" value="CheY-like"/>
    <property type="match status" value="1"/>
</dbReference>
<dbReference type="PRINTS" id="PR00038">
    <property type="entry name" value="HTHLUXR"/>
</dbReference>
<proteinExistence type="predicted"/>
<dbReference type="GO" id="GO:0006355">
    <property type="term" value="P:regulation of DNA-templated transcription"/>
    <property type="evidence" value="ECO:0007669"/>
    <property type="project" value="InterPro"/>
</dbReference>
<protein>
    <submittedName>
        <fullName evidence="7">DNA-binding NarL/FixJ family response regulator</fullName>
    </submittedName>
</protein>
<dbReference type="InterPro" id="IPR016032">
    <property type="entry name" value="Sig_transdc_resp-reg_C-effctor"/>
</dbReference>
<accession>A0A7W9KM19</accession>
<comment type="caution">
    <text evidence="7">The sequence shown here is derived from an EMBL/GenBank/DDBJ whole genome shotgun (WGS) entry which is preliminary data.</text>
</comment>
<dbReference type="CDD" id="cd06170">
    <property type="entry name" value="LuxR_C_like"/>
    <property type="match status" value="1"/>
</dbReference>
<dbReference type="InterPro" id="IPR039420">
    <property type="entry name" value="WalR-like"/>
</dbReference>
<evidence type="ECO:0000256" key="3">
    <source>
        <dbReference type="ARBA" id="ARBA00023163"/>
    </source>
</evidence>
<gene>
    <name evidence="7" type="ORF">BJ998_006153</name>
</gene>
<dbReference type="InterPro" id="IPR011006">
    <property type="entry name" value="CheY-like_superfamily"/>
</dbReference>
<dbReference type="SMART" id="SM00448">
    <property type="entry name" value="REC"/>
    <property type="match status" value="1"/>
</dbReference>
<dbReference type="Pfam" id="PF00196">
    <property type="entry name" value="GerE"/>
    <property type="match status" value="1"/>
</dbReference>
<keyword evidence="3" id="KW-0804">Transcription</keyword>
<dbReference type="GO" id="GO:0000160">
    <property type="term" value="P:phosphorelay signal transduction system"/>
    <property type="evidence" value="ECO:0007669"/>
    <property type="project" value="InterPro"/>
</dbReference>
<dbReference type="InterPro" id="IPR001789">
    <property type="entry name" value="Sig_transdc_resp-reg_receiver"/>
</dbReference>
<reference evidence="7 8" key="1">
    <citation type="submission" date="2020-08" db="EMBL/GenBank/DDBJ databases">
        <title>Sequencing the genomes of 1000 actinobacteria strains.</title>
        <authorList>
            <person name="Klenk H.-P."/>
        </authorList>
    </citation>
    <scope>NUCLEOTIDE SEQUENCE [LARGE SCALE GENOMIC DNA]</scope>
    <source>
        <strain evidence="7 8">DSM 43851</strain>
    </source>
</reference>
<keyword evidence="2 7" id="KW-0238">DNA-binding</keyword>
<feature type="domain" description="Response regulatory" evidence="6">
    <location>
        <begin position="4"/>
        <end position="110"/>
    </location>
</feature>
<dbReference type="Gene3D" id="3.40.50.2300">
    <property type="match status" value="1"/>
</dbReference>
<dbReference type="PROSITE" id="PS50110">
    <property type="entry name" value="RESPONSE_REGULATORY"/>
    <property type="match status" value="1"/>
</dbReference>
<dbReference type="GO" id="GO:0003677">
    <property type="term" value="F:DNA binding"/>
    <property type="evidence" value="ECO:0007669"/>
    <property type="project" value="UniProtKB-KW"/>
</dbReference>
<feature type="domain" description="HTH luxR-type" evidence="5">
    <location>
        <begin position="135"/>
        <end position="200"/>
    </location>
</feature>
<evidence type="ECO:0000313" key="8">
    <source>
        <dbReference type="Proteomes" id="UP000585638"/>
    </source>
</evidence>